<evidence type="ECO:0000256" key="3">
    <source>
        <dbReference type="ARBA" id="ARBA00022692"/>
    </source>
</evidence>
<sequence>MRLTLIFASLFFFVTPVSVLAQVETAVNPAELAQCLASNNFTMYGRSGCSACAMEKEFFGSAFSQVPYVECDASDENRAICDSKGISAYPTWEDAGGSQYRGAIPLAKLAELSGCQAKPESQEKKVEFAVDIPKVSLPKVGIDGGGIVRVLSEAGIKYWGIFLAGLISFLAPCLIPLFPSYFSIITGYTFADLYGLDSFLVRKRVFLSAVFFSLGFAIIFTLLGATGSLVGLFINNNLPLLLKISGFLIMLLGLVQIGRIKIPALEFDYAWVVQRRLTRLGYFSATVAGVASALCWIPCIGPILASVLLLSSRSQTIAEGMLMLLIYSLGLSLPFLLGGLFFHRVFDFFHNHRSLLHRISQLAGLVLIAFGLVIFLGKYSMLLDLYYAKLGNLPLPQNLLKYNIPLIKGLQ</sequence>
<dbReference type="AlphaFoldDB" id="A0A0G1G9B8"/>
<feature type="transmembrane region" description="Helical" evidence="6">
    <location>
        <begin position="158"/>
        <end position="184"/>
    </location>
</feature>
<dbReference type="InterPro" id="IPR036249">
    <property type="entry name" value="Thioredoxin-like_sf"/>
</dbReference>
<dbReference type="GO" id="GO:0016020">
    <property type="term" value="C:membrane"/>
    <property type="evidence" value="ECO:0007669"/>
    <property type="project" value="UniProtKB-SubCell"/>
</dbReference>
<feature type="transmembrane region" description="Helical" evidence="6">
    <location>
        <begin position="321"/>
        <end position="342"/>
    </location>
</feature>
<keyword evidence="4 6" id="KW-1133">Transmembrane helix</keyword>
<comment type="similarity">
    <text evidence="2">Belongs to the DsbD family.</text>
</comment>
<evidence type="ECO:0000313" key="10">
    <source>
        <dbReference type="Proteomes" id="UP000034894"/>
    </source>
</evidence>
<keyword evidence="7" id="KW-0732">Signal</keyword>
<feature type="signal peptide" evidence="7">
    <location>
        <begin position="1"/>
        <end position="21"/>
    </location>
</feature>
<feature type="transmembrane region" description="Helical" evidence="6">
    <location>
        <begin position="240"/>
        <end position="260"/>
    </location>
</feature>
<dbReference type="EMBL" id="LCFP01000016">
    <property type="protein sequence ID" value="KKS95563.1"/>
    <property type="molecule type" value="Genomic_DNA"/>
</dbReference>
<feature type="transmembrane region" description="Helical" evidence="6">
    <location>
        <begin position="362"/>
        <end position="381"/>
    </location>
</feature>
<evidence type="ECO:0000256" key="2">
    <source>
        <dbReference type="ARBA" id="ARBA00006143"/>
    </source>
</evidence>
<reference evidence="9 10" key="1">
    <citation type="journal article" date="2015" name="Nature">
        <title>rRNA introns, odd ribosomes, and small enigmatic genomes across a large radiation of phyla.</title>
        <authorList>
            <person name="Brown C.T."/>
            <person name="Hug L.A."/>
            <person name="Thomas B.C."/>
            <person name="Sharon I."/>
            <person name="Castelle C.J."/>
            <person name="Singh A."/>
            <person name="Wilkins M.J."/>
            <person name="Williams K.H."/>
            <person name="Banfield J.F."/>
        </authorList>
    </citation>
    <scope>NUCLEOTIDE SEQUENCE [LARGE SCALE GENOMIC DNA]</scope>
</reference>
<comment type="caution">
    <text evidence="9">The sequence shown here is derived from an EMBL/GenBank/DDBJ whole genome shotgun (WGS) entry which is preliminary data.</text>
</comment>
<feature type="chain" id="PRO_5002537322" evidence="7">
    <location>
        <begin position="22"/>
        <end position="411"/>
    </location>
</feature>
<evidence type="ECO:0000256" key="6">
    <source>
        <dbReference type="SAM" id="Phobius"/>
    </source>
</evidence>
<dbReference type="SUPFAM" id="SSF52833">
    <property type="entry name" value="Thioredoxin-like"/>
    <property type="match status" value="1"/>
</dbReference>
<dbReference type="PANTHER" id="PTHR31272:SF4">
    <property type="entry name" value="CYTOCHROME C-TYPE BIOGENESIS PROTEIN HI_1454-RELATED"/>
    <property type="match status" value="1"/>
</dbReference>
<feature type="domain" description="Cytochrome C biogenesis protein transmembrane" evidence="8">
    <location>
        <begin position="161"/>
        <end position="372"/>
    </location>
</feature>
<feature type="transmembrane region" description="Helical" evidence="6">
    <location>
        <begin position="205"/>
        <end position="234"/>
    </location>
</feature>
<keyword evidence="3 6" id="KW-0812">Transmembrane</keyword>
<accession>A0A0G1G9B8</accession>
<evidence type="ECO:0000256" key="1">
    <source>
        <dbReference type="ARBA" id="ARBA00004141"/>
    </source>
</evidence>
<dbReference type="Pfam" id="PF02683">
    <property type="entry name" value="DsbD_TM"/>
    <property type="match status" value="1"/>
</dbReference>
<dbReference type="InterPro" id="IPR003834">
    <property type="entry name" value="Cyt_c_assmbl_TM_dom"/>
</dbReference>
<gene>
    <name evidence="9" type="ORF">UV73_C0016G0009</name>
</gene>
<evidence type="ECO:0000313" key="9">
    <source>
        <dbReference type="EMBL" id="KKS95563.1"/>
    </source>
</evidence>
<organism evidence="9 10">
    <name type="scientific">Candidatus Gottesmanbacteria bacterium GW2011_GWA2_43_14</name>
    <dbReference type="NCBI Taxonomy" id="1618443"/>
    <lineage>
        <taxon>Bacteria</taxon>
        <taxon>Candidatus Gottesmaniibacteriota</taxon>
    </lineage>
</organism>
<evidence type="ECO:0000256" key="4">
    <source>
        <dbReference type="ARBA" id="ARBA00022989"/>
    </source>
</evidence>
<protein>
    <submittedName>
        <fullName evidence="9">Cytochrome c biogenesis protein, transmembrane region, cytochrome c-type biogenesis protein</fullName>
    </submittedName>
</protein>
<dbReference type="STRING" id="1618443.UV73_C0016G0009"/>
<dbReference type="InterPro" id="IPR051790">
    <property type="entry name" value="Cytochrome_c-biogenesis_DsbD"/>
</dbReference>
<dbReference type="Gene3D" id="3.40.30.10">
    <property type="entry name" value="Glutaredoxin"/>
    <property type="match status" value="1"/>
</dbReference>
<name>A0A0G1G9B8_9BACT</name>
<keyword evidence="5 6" id="KW-0472">Membrane</keyword>
<dbReference type="GO" id="GO:0017004">
    <property type="term" value="P:cytochrome complex assembly"/>
    <property type="evidence" value="ECO:0007669"/>
    <property type="project" value="InterPro"/>
</dbReference>
<evidence type="ECO:0000259" key="8">
    <source>
        <dbReference type="Pfam" id="PF02683"/>
    </source>
</evidence>
<proteinExistence type="inferred from homology"/>
<dbReference type="Proteomes" id="UP000034894">
    <property type="component" value="Unassembled WGS sequence"/>
</dbReference>
<evidence type="ECO:0000256" key="5">
    <source>
        <dbReference type="ARBA" id="ARBA00023136"/>
    </source>
</evidence>
<feature type="transmembrane region" description="Helical" evidence="6">
    <location>
        <begin position="280"/>
        <end position="309"/>
    </location>
</feature>
<evidence type="ECO:0000256" key="7">
    <source>
        <dbReference type="SAM" id="SignalP"/>
    </source>
</evidence>
<comment type="subcellular location">
    <subcellularLocation>
        <location evidence="1">Membrane</location>
        <topology evidence="1">Multi-pass membrane protein</topology>
    </subcellularLocation>
</comment>
<dbReference type="PANTHER" id="PTHR31272">
    <property type="entry name" value="CYTOCHROME C-TYPE BIOGENESIS PROTEIN HI_1454-RELATED"/>
    <property type="match status" value="1"/>
</dbReference>